<comment type="caution">
    <text evidence="1">The sequence shown here is derived from an EMBL/GenBank/DDBJ whole genome shotgun (WGS) entry which is preliminary data.</text>
</comment>
<dbReference type="PANTHER" id="PTHR13061:SF29">
    <property type="entry name" value="GAMMA CARBONIC ANHYDRASE-LIKE 1, MITOCHONDRIAL-RELATED"/>
    <property type="match status" value="1"/>
</dbReference>
<dbReference type="PANTHER" id="PTHR13061">
    <property type="entry name" value="DYNACTIN SUBUNIT P25"/>
    <property type="match status" value="1"/>
</dbReference>
<evidence type="ECO:0000313" key="2">
    <source>
        <dbReference type="Proteomes" id="UP000249842"/>
    </source>
</evidence>
<dbReference type="OrthoDB" id="9803036at2"/>
<dbReference type="InterPro" id="IPR001451">
    <property type="entry name" value="Hexapep"/>
</dbReference>
<keyword evidence="2" id="KW-1185">Reference proteome</keyword>
<dbReference type="InterPro" id="IPR047324">
    <property type="entry name" value="LbH_gamma_CA-like"/>
</dbReference>
<dbReference type="RefSeq" id="WP_111457573.1">
    <property type="nucleotide sequence ID" value="NZ_QFYP01000001.1"/>
</dbReference>
<sequence>MRVELEGLKPQVAEDAYVAPTACLIGDVRLGPRSSVWFGAVLRGDNEPITIGAGGNVQDNSVLHADPGFPLVLEDNVSVGHLAMLHGCHVGAGSLIGIGAVVLNGARIGRNCLVSAKALVPEGFEVPDNSIVRGVPGRIAGEVSERHLAMMARAAQSYQVRIRRYLGAAIRQD</sequence>
<dbReference type="Pfam" id="PF00132">
    <property type="entry name" value="Hexapep"/>
    <property type="match status" value="1"/>
</dbReference>
<dbReference type="SUPFAM" id="SSF51161">
    <property type="entry name" value="Trimeric LpxA-like enzymes"/>
    <property type="match status" value="1"/>
</dbReference>
<protein>
    <submittedName>
        <fullName evidence="1">Gamma carbonic anhydrase family protein</fullName>
    </submittedName>
</protein>
<dbReference type="AlphaFoldDB" id="A0A328AYU3"/>
<evidence type="ECO:0000313" key="1">
    <source>
        <dbReference type="EMBL" id="RAK60280.1"/>
    </source>
</evidence>
<reference evidence="2" key="1">
    <citation type="submission" date="2018-05" db="EMBL/GenBank/DDBJ databases">
        <authorList>
            <person name="Li X."/>
        </authorList>
    </citation>
    <scope>NUCLEOTIDE SEQUENCE [LARGE SCALE GENOMIC DNA]</scope>
    <source>
        <strain evidence="2">HKS-05</strain>
    </source>
</reference>
<dbReference type="Proteomes" id="UP000249842">
    <property type="component" value="Unassembled WGS sequence"/>
</dbReference>
<name>A0A328AYU3_9CAUL</name>
<dbReference type="InterPro" id="IPR011004">
    <property type="entry name" value="Trimer_LpxA-like_sf"/>
</dbReference>
<gene>
    <name evidence="1" type="ORF">DJ021_10915</name>
</gene>
<dbReference type="CDD" id="cd04645">
    <property type="entry name" value="LbH_gamma_CA_like"/>
    <property type="match status" value="1"/>
</dbReference>
<proteinExistence type="predicted"/>
<dbReference type="EMBL" id="QFYP01000001">
    <property type="protein sequence ID" value="RAK60280.1"/>
    <property type="molecule type" value="Genomic_DNA"/>
</dbReference>
<organism evidence="1 2">
    <name type="scientific">Phenylobacterium hankyongense</name>
    <dbReference type="NCBI Taxonomy" id="1813876"/>
    <lineage>
        <taxon>Bacteria</taxon>
        <taxon>Pseudomonadati</taxon>
        <taxon>Pseudomonadota</taxon>
        <taxon>Alphaproteobacteria</taxon>
        <taxon>Caulobacterales</taxon>
        <taxon>Caulobacteraceae</taxon>
        <taxon>Phenylobacterium</taxon>
    </lineage>
</organism>
<dbReference type="InterPro" id="IPR050484">
    <property type="entry name" value="Transf_Hexapept/Carb_Anhydrase"/>
</dbReference>
<dbReference type="Gene3D" id="2.160.10.10">
    <property type="entry name" value="Hexapeptide repeat proteins"/>
    <property type="match status" value="1"/>
</dbReference>
<accession>A0A328AYU3</accession>